<dbReference type="SMART" id="SM00732">
    <property type="entry name" value="YqgFc"/>
    <property type="match status" value="1"/>
</dbReference>
<reference evidence="7 8" key="1">
    <citation type="submission" date="2016-10" db="EMBL/GenBank/DDBJ databases">
        <authorList>
            <person name="de Groot N.N."/>
        </authorList>
    </citation>
    <scope>NUCLEOTIDE SEQUENCE [LARGE SCALE GENOMIC DNA]</scope>
    <source>
        <strain evidence="7 8">CGMCC 1.9167</strain>
    </source>
</reference>
<keyword evidence="2 5" id="KW-0690">Ribosome biogenesis</keyword>
<dbReference type="Proteomes" id="UP000198644">
    <property type="component" value="Unassembled WGS sequence"/>
</dbReference>
<sequence length="152" mass="16631">MPEKAIAAPGRRTVLAFDFGLRRIGVAVGQELLGSARPVTMIPARDGIPDWDRIGAVLTEWCPDLVVVGLPLNMDGTESDICARARKFGKRIHGRFHVPVEMMDERLSSFEAKEAVLASGGSSDFGRHGVDDLAAVLILESWFNHQQTHPDN</sequence>
<evidence type="ECO:0000259" key="6">
    <source>
        <dbReference type="SMART" id="SM00732"/>
    </source>
</evidence>
<keyword evidence="8" id="KW-1185">Reference proteome</keyword>
<dbReference type="GO" id="GO:0005829">
    <property type="term" value="C:cytosol"/>
    <property type="evidence" value="ECO:0007669"/>
    <property type="project" value="TreeGrafter"/>
</dbReference>
<dbReference type="Gene3D" id="3.30.420.140">
    <property type="entry name" value="YqgF/RNase H-like domain"/>
    <property type="match status" value="1"/>
</dbReference>
<evidence type="ECO:0000256" key="2">
    <source>
        <dbReference type="ARBA" id="ARBA00022517"/>
    </source>
</evidence>
<dbReference type="InterPro" id="IPR006641">
    <property type="entry name" value="YqgF/RNaseH-like_dom"/>
</dbReference>
<dbReference type="NCBIfam" id="TIGR00250">
    <property type="entry name" value="RNAse_H_YqgF"/>
    <property type="match status" value="1"/>
</dbReference>
<dbReference type="AlphaFoldDB" id="A0A1I6I8R6"/>
<feature type="domain" description="YqgF/RNase H-like" evidence="6">
    <location>
        <begin position="12"/>
        <end position="112"/>
    </location>
</feature>
<dbReference type="HAMAP" id="MF_00651">
    <property type="entry name" value="Nuclease_YqgF"/>
    <property type="match status" value="1"/>
</dbReference>
<dbReference type="PANTHER" id="PTHR33317">
    <property type="entry name" value="POLYNUCLEOTIDYL TRANSFERASE, RIBONUCLEASE H-LIKE SUPERFAMILY PROTEIN"/>
    <property type="match status" value="1"/>
</dbReference>
<dbReference type="GO" id="GO:0004518">
    <property type="term" value="F:nuclease activity"/>
    <property type="evidence" value="ECO:0007669"/>
    <property type="project" value="UniProtKB-KW"/>
</dbReference>
<evidence type="ECO:0000256" key="1">
    <source>
        <dbReference type="ARBA" id="ARBA00022490"/>
    </source>
</evidence>
<evidence type="ECO:0000256" key="5">
    <source>
        <dbReference type="HAMAP-Rule" id="MF_00651"/>
    </source>
</evidence>
<evidence type="ECO:0000313" key="7">
    <source>
        <dbReference type="EMBL" id="SFR63038.1"/>
    </source>
</evidence>
<evidence type="ECO:0000256" key="3">
    <source>
        <dbReference type="ARBA" id="ARBA00022722"/>
    </source>
</evidence>
<dbReference type="PANTHER" id="PTHR33317:SF4">
    <property type="entry name" value="POLYNUCLEOTIDYL TRANSFERASE, RIBONUCLEASE H-LIKE SUPERFAMILY PROTEIN"/>
    <property type="match status" value="1"/>
</dbReference>
<name>A0A1I6I8R6_9GAMM</name>
<dbReference type="GO" id="GO:0016788">
    <property type="term" value="F:hydrolase activity, acting on ester bonds"/>
    <property type="evidence" value="ECO:0007669"/>
    <property type="project" value="UniProtKB-UniRule"/>
</dbReference>
<dbReference type="RefSeq" id="WP_174805141.1">
    <property type="nucleotide sequence ID" value="NZ_FOYW01000001.1"/>
</dbReference>
<dbReference type="SUPFAM" id="SSF53098">
    <property type="entry name" value="Ribonuclease H-like"/>
    <property type="match status" value="1"/>
</dbReference>
<dbReference type="InterPro" id="IPR037027">
    <property type="entry name" value="YqgF/RNaseH-like_dom_sf"/>
</dbReference>
<evidence type="ECO:0000313" key="8">
    <source>
        <dbReference type="Proteomes" id="UP000198644"/>
    </source>
</evidence>
<dbReference type="Pfam" id="PF03652">
    <property type="entry name" value="RuvX"/>
    <property type="match status" value="1"/>
</dbReference>
<proteinExistence type="inferred from homology"/>
<keyword evidence="1 5" id="KW-0963">Cytoplasm</keyword>
<dbReference type="EC" id="3.1.-.-" evidence="5"/>
<comment type="subcellular location">
    <subcellularLocation>
        <location evidence="5">Cytoplasm</location>
    </subcellularLocation>
</comment>
<keyword evidence="3 5" id="KW-0540">Nuclease</keyword>
<keyword evidence="4 5" id="KW-0378">Hydrolase</keyword>
<dbReference type="InterPro" id="IPR012337">
    <property type="entry name" value="RNaseH-like_sf"/>
</dbReference>
<evidence type="ECO:0000256" key="4">
    <source>
        <dbReference type="ARBA" id="ARBA00022801"/>
    </source>
</evidence>
<organism evidence="7 8">
    <name type="scientific">Marinobacter daqiaonensis</name>
    <dbReference type="NCBI Taxonomy" id="650891"/>
    <lineage>
        <taxon>Bacteria</taxon>
        <taxon>Pseudomonadati</taxon>
        <taxon>Pseudomonadota</taxon>
        <taxon>Gammaproteobacteria</taxon>
        <taxon>Pseudomonadales</taxon>
        <taxon>Marinobacteraceae</taxon>
        <taxon>Marinobacter</taxon>
    </lineage>
</organism>
<dbReference type="InterPro" id="IPR005227">
    <property type="entry name" value="YqgF"/>
</dbReference>
<gene>
    <name evidence="7" type="ORF">SAMN05216203_1964</name>
</gene>
<protein>
    <recommendedName>
        <fullName evidence="5">Putative pre-16S rRNA nuclease</fullName>
        <ecNumber evidence="5">3.1.-.-</ecNumber>
    </recommendedName>
</protein>
<dbReference type="STRING" id="650891.SAMN05216203_1964"/>
<comment type="function">
    <text evidence="5">Could be a nuclease involved in processing of the 5'-end of pre-16S rRNA.</text>
</comment>
<dbReference type="EMBL" id="FOYW01000001">
    <property type="protein sequence ID" value="SFR63038.1"/>
    <property type="molecule type" value="Genomic_DNA"/>
</dbReference>
<dbReference type="CDD" id="cd16964">
    <property type="entry name" value="YqgF"/>
    <property type="match status" value="1"/>
</dbReference>
<comment type="similarity">
    <text evidence="5">Belongs to the YqgF HJR family.</text>
</comment>
<dbReference type="GO" id="GO:0000967">
    <property type="term" value="P:rRNA 5'-end processing"/>
    <property type="evidence" value="ECO:0007669"/>
    <property type="project" value="UniProtKB-UniRule"/>
</dbReference>
<accession>A0A1I6I8R6</accession>